<feature type="transmembrane region" description="Helical" evidence="1">
    <location>
        <begin position="43"/>
        <end position="69"/>
    </location>
</feature>
<dbReference type="EMBL" id="JAFNEN010000069">
    <property type="protein sequence ID" value="KAG8196523.1"/>
    <property type="molecule type" value="Genomic_DNA"/>
</dbReference>
<protein>
    <recommendedName>
        <fullName evidence="4">Odorant receptor</fullName>
    </recommendedName>
</protein>
<proteinExistence type="predicted"/>
<evidence type="ECO:0000256" key="1">
    <source>
        <dbReference type="SAM" id="Phobius"/>
    </source>
</evidence>
<keyword evidence="3" id="KW-1185">Reference proteome</keyword>
<feature type="transmembrane region" description="Helical" evidence="1">
    <location>
        <begin position="281"/>
        <end position="302"/>
    </location>
</feature>
<feature type="transmembrane region" description="Helical" evidence="1">
    <location>
        <begin position="125"/>
        <end position="146"/>
    </location>
</feature>
<dbReference type="Proteomes" id="UP000827092">
    <property type="component" value="Unassembled WGS sequence"/>
</dbReference>
<accession>A0AAV6VKE3</accession>
<sequence>MKKLFSVRPFCPAVWKGYGLLWKCLEFLGIEMIEKHKKKRASYALSLLFPVLLLLQQIYFICVFAGLMLQRGTAIEFNIPTIALCLISISLWFNIHKKKPKIRNLVLQFHRLELLNCRSTRSLSCVVNTCLAFGVFIMFLITIGHFNTIPEIRNDDDIFAISVFFTIENKNLELAVKLTICVLNLIVLMFLPSLCVLMCGSIIFKCSRVLEDFCRDISEWSFQKEELIHHLQKYKLLRQLIHNVSQSLSSTIFLLLCWQIMSMYPTLASFVNLSKRPVLTNTIWFSVPALTVIPCSVVGLALSASRVQSKQQDVRAALQNIHNCLVTQTEIRWKSLAVVNSMLKISFSTMSASGIVELKTELILSIFGSLFTYGLLVLNIKGN</sequence>
<evidence type="ECO:0000313" key="3">
    <source>
        <dbReference type="Proteomes" id="UP000827092"/>
    </source>
</evidence>
<feature type="transmembrane region" description="Helical" evidence="1">
    <location>
        <begin position="75"/>
        <end position="95"/>
    </location>
</feature>
<name>A0AAV6VKE3_9ARAC</name>
<feature type="transmembrane region" description="Helical" evidence="1">
    <location>
        <begin position="336"/>
        <end position="356"/>
    </location>
</feature>
<gene>
    <name evidence="2" type="ORF">JTE90_012337</name>
</gene>
<keyword evidence="1" id="KW-0812">Transmembrane</keyword>
<keyword evidence="1" id="KW-1133">Transmembrane helix</keyword>
<reference evidence="2 3" key="1">
    <citation type="journal article" date="2022" name="Nat. Ecol. Evol.">
        <title>A masculinizing supergene underlies an exaggerated male reproductive morph in a spider.</title>
        <authorList>
            <person name="Hendrickx F."/>
            <person name="De Corte Z."/>
            <person name="Sonet G."/>
            <person name="Van Belleghem S.M."/>
            <person name="Kostlbacher S."/>
            <person name="Vangestel C."/>
        </authorList>
    </citation>
    <scope>NUCLEOTIDE SEQUENCE [LARGE SCALE GENOMIC DNA]</scope>
    <source>
        <strain evidence="2">W744_W776</strain>
    </source>
</reference>
<feature type="transmembrane region" description="Helical" evidence="1">
    <location>
        <begin position="240"/>
        <end position="261"/>
    </location>
</feature>
<keyword evidence="1" id="KW-0472">Membrane</keyword>
<evidence type="ECO:0000313" key="2">
    <source>
        <dbReference type="EMBL" id="KAG8196523.1"/>
    </source>
</evidence>
<evidence type="ECO:0008006" key="4">
    <source>
        <dbReference type="Google" id="ProtNLM"/>
    </source>
</evidence>
<feature type="transmembrane region" description="Helical" evidence="1">
    <location>
        <begin position="174"/>
        <end position="199"/>
    </location>
</feature>
<dbReference type="AlphaFoldDB" id="A0AAV6VKE3"/>
<comment type="caution">
    <text evidence="2">The sequence shown here is derived from an EMBL/GenBank/DDBJ whole genome shotgun (WGS) entry which is preliminary data.</text>
</comment>
<feature type="transmembrane region" description="Helical" evidence="1">
    <location>
        <begin position="362"/>
        <end position="380"/>
    </location>
</feature>
<organism evidence="2 3">
    <name type="scientific">Oedothorax gibbosus</name>
    <dbReference type="NCBI Taxonomy" id="931172"/>
    <lineage>
        <taxon>Eukaryota</taxon>
        <taxon>Metazoa</taxon>
        <taxon>Ecdysozoa</taxon>
        <taxon>Arthropoda</taxon>
        <taxon>Chelicerata</taxon>
        <taxon>Arachnida</taxon>
        <taxon>Araneae</taxon>
        <taxon>Araneomorphae</taxon>
        <taxon>Entelegynae</taxon>
        <taxon>Araneoidea</taxon>
        <taxon>Linyphiidae</taxon>
        <taxon>Erigoninae</taxon>
        <taxon>Oedothorax</taxon>
    </lineage>
</organism>